<reference evidence="3" key="1">
    <citation type="journal article" date="2019" name="Int. J. Syst. Evol. Microbiol.">
        <title>The Global Catalogue of Microorganisms (GCM) 10K type strain sequencing project: providing services to taxonomists for standard genome sequencing and annotation.</title>
        <authorList>
            <consortium name="The Broad Institute Genomics Platform"/>
            <consortium name="The Broad Institute Genome Sequencing Center for Infectious Disease"/>
            <person name="Wu L."/>
            <person name="Ma J."/>
        </authorList>
    </citation>
    <scope>NUCLEOTIDE SEQUENCE [LARGE SCALE GENOMIC DNA]</scope>
    <source>
        <strain evidence="3">JCM 17214</strain>
    </source>
</reference>
<dbReference type="PANTHER" id="PTHR46889:SF5">
    <property type="entry name" value="INTEGRASE PROTEIN"/>
    <property type="match status" value="1"/>
</dbReference>
<keyword evidence="3" id="KW-1185">Reference proteome</keyword>
<gene>
    <name evidence="2" type="ORF">GCM10022406_12100</name>
</gene>
<evidence type="ECO:0000313" key="3">
    <source>
        <dbReference type="Proteomes" id="UP001499909"/>
    </source>
</evidence>
<evidence type="ECO:0000259" key="1">
    <source>
        <dbReference type="PROSITE" id="PS50994"/>
    </source>
</evidence>
<dbReference type="PROSITE" id="PS50994">
    <property type="entry name" value="INTEGRASE"/>
    <property type="match status" value="1"/>
</dbReference>
<organism evidence="2 3">
    <name type="scientific">Hymenobacter algoricola</name>
    <dbReference type="NCBI Taxonomy" id="486267"/>
    <lineage>
        <taxon>Bacteria</taxon>
        <taxon>Pseudomonadati</taxon>
        <taxon>Bacteroidota</taxon>
        <taxon>Cytophagia</taxon>
        <taxon>Cytophagales</taxon>
        <taxon>Hymenobacteraceae</taxon>
        <taxon>Hymenobacter</taxon>
    </lineage>
</organism>
<sequence length="123" mass="13720">MALQSEQPHPDSLIHHSDRGSQYCSFAYIQRLRPAGIAISMTQHGDPYENAVAKRVNGILKTDFRLNRVFTTFDEAARAVEQSVRNYNHLRPHMSCGYLTPAAAHASTEPLQKESIKKCGAPV</sequence>
<proteinExistence type="predicted"/>
<dbReference type="SUPFAM" id="SSF53098">
    <property type="entry name" value="Ribonuclease H-like"/>
    <property type="match status" value="1"/>
</dbReference>
<comment type="caution">
    <text evidence="2">The sequence shown here is derived from an EMBL/GenBank/DDBJ whole genome shotgun (WGS) entry which is preliminary data.</text>
</comment>
<dbReference type="InterPro" id="IPR050900">
    <property type="entry name" value="Transposase_IS3/IS150/IS904"/>
</dbReference>
<dbReference type="Pfam" id="PF13683">
    <property type="entry name" value="rve_3"/>
    <property type="match status" value="1"/>
</dbReference>
<dbReference type="Proteomes" id="UP001499909">
    <property type="component" value="Unassembled WGS sequence"/>
</dbReference>
<dbReference type="Gene3D" id="3.30.420.10">
    <property type="entry name" value="Ribonuclease H-like superfamily/Ribonuclease H"/>
    <property type="match status" value="1"/>
</dbReference>
<accession>A0ABP7MQC8</accession>
<dbReference type="InterPro" id="IPR036397">
    <property type="entry name" value="RNaseH_sf"/>
</dbReference>
<dbReference type="EMBL" id="BAABDH010000019">
    <property type="protein sequence ID" value="GAA3928004.1"/>
    <property type="molecule type" value="Genomic_DNA"/>
</dbReference>
<dbReference type="PANTHER" id="PTHR46889">
    <property type="entry name" value="TRANSPOSASE INSF FOR INSERTION SEQUENCE IS3B-RELATED"/>
    <property type="match status" value="1"/>
</dbReference>
<protein>
    <recommendedName>
        <fullName evidence="1">Integrase catalytic domain-containing protein</fullName>
    </recommendedName>
</protein>
<name>A0ABP7MQC8_9BACT</name>
<evidence type="ECO:0000313" key="2">
    <source>
        <dbReference type="EMBL" id="GAA3928004.1"/>
    </source>
</evidence>
<dbReference type="InterPro" id="IPR001584">
    <property type="entry name" value="Integrase_cat-core"/>
</dbReference>
<feature type="domain" description="Integrase catalytic" evidence="1">
    <location>
        <begin position="1"/>
        <end position="109"/>
    </location>
</feature>
<dbReference type="InterPro" id="IPR012337">
    <property type="entry name" value="RNaseH-like_sf"/>
</dbReference>